<protein>
    <submittedName>
        <fullName evidence="1">Uncharacterized protein</fullName>
    </submittedName>
</protein>
<dbReference type="RefSeq" id="WP_097587656.1">
    <property type="nucleotide sequence ID" value="NZ_NWTC01000028.1"/>
</dbReference>
<organism evidence="1 2">
    <name type="scientific">Rhizobium fredii</name>
    <name type="common">Sinorhizobium fredii</name>
    <dbReference type="NCBI Taxonomy" id="380"/>
    <lineage>
        <taxon>Bacteria</taxon>
        <taxon>Pseudomonadati</taxon>
        <taxon>Pseudomonadota</taxon>
        <taxon>Alphaproteobacteria</taxon>
        <taxon>Hyphomicrobiales</taxon>
        <taxon>Rhizobiaceae</taxon>
        <taxon>Sinorhizobium/Ensifer group</taxon>
        <taxon>Sinorhizobium</taxon>
    </lineage>
</organism>
<evidence type="ECO:0000313" key="2">
    <source>
        <dbReference type="Proteomes" id="UP000220353"/>
    </source>
</evidence>
<dbReference type="EMBL" id="NWTC01000028">
    <property type="protein sequence ID" value="PDT44746.1"/>
    <property type="molecule type" value="Genomic_DNA"/>
</dbReference>
<accession>A0A2A6LRA4</accession>
<comment type="caution">
    <text evidence="1">The sequence shown here is derived from an EMBL/GenBank/DDBJ whole genome shotgun (WGS) entry which is preliminary data.</text>
</comment>
<name>A0A2A6LRA4_RHIFR</name>
<gene>
    <name evidence="1" type="ORF">CO661_27030</name>
</gene>
<dbReference type="Proteomes" id="UP000220353">
    <property type="component" value="Unassembled WGS sequence"/>
</dbReference>
<reference evidence="1 2" key="1">
    <citation type="submission" date="2017-09" db="EMBL/GenBank/DDBJ databases">
        <title>Comparative genomics of rhizobia isolated from Phaseolus vulgaris in China.</title>
        <authorList>
            <person name="Tong W."/>
        </authorList>
    </citation>
    <scope>NUCLEOTIDE SEQUENCE [LARGE SCALE GENOMIC DNA]</scope>
    <source>
        <strain evidence="1 2">PCH1</strain>
    </source>
</reference>
<proteinExistence type="predicted"/>
<dbReference type="AlphaFoldDB" id="A0A2A6LRA4"/>
<evidence type="ECO:0000313" key="1">
    <source>
        <dbReference type="EMBL" id="PDT44746.1"/>
    </source>
</evidence>
<sequence length="104" mass="11998">MADGNDRQQAAPVYYKGRRKTLKIDAALLIDIFKMCDEQGQLDELQKMLRKNSSVLTVETELANEVKRLFFEKNLHTRSDVAASVTGYRDPQCPDPYHCKHARR</sequence>